<organism evidence="2 3">
    <name type="scientific">Lactococcus lactis</name>
    <dbReference type="NCBI Taxonomy" id="1358"/>
    <lineage>
        <taxon>Bacteria</taxon>
        <taxon>Bacillati</taxon>
        <taxon>Bacillota</taxon>
        <taxon>Bacilli</taxon>
        <taxon>Lactobacillales</taxon>
        <taxon>Streptococcaceae</taxon>
        <taxon>Lactococcus</taxon>
    </lineage>
</organism>
<dbReference type="SUPFAM" id="SSF52540">
    <property type="entry name" value="P-loop containing nucleoside triphosphate hydrolases"/>
    <property type="match status" value="1"/>
</dbReference>
<feature type="domain" description="TraG P-loop" evidence="1">
    <location>
        <begin position="458"/>
        <end position="755"/>
    </location>
</feature>
<dbReference type="NCBIfam" id="NF045971">
    <property type="entry name" value="conju_CD1110"/>
    <property type="match status" value="1"/>
</dbReference>
<protein>
    <recommendedName>
        <fullName evidence="1">TraG P-loop domain-containing protein</fullName>
    </recommendedName>
</protein>
<dbReference type="PANTHER" id="PTHR30121:SF6">
    <property type="entry name" value="SLR6007 PROTEIN"/>
    <property type="match status" value="1"/>
</dbReference>
<evidence type="ECO:0000259" key="1">
    <source>
        <dbReference type="Pfam" id="PF19044"/>
    </source>
</evidence>
<dbReference type="Proteomes" id="UP001207687">
    <property type="component" value="Unassembled WGS sequence"/>
</dbReference>
<dbReference type="Pfam" id="PF19044">
    <property type="entry name" value="P-loop_TraG"/>
    <property type="match status" value="1"/>
</dbReference>
<evidence type="ECO:0000313" key="2">
    <source>
        <dbReference type="EMBL" id="MCW2281205.1"/>
    </source>
</evidence>
<evidence type="ECO:0000313" key="3">
    <source>
        <dbReference type="Proteomes" id="UP001207687"/>
    </source>
</evidence>
<dbReference type="InterPro" id="IPR027417">
    <property type="entry name" value="P-loop_NTPase"/>
</dbReference>
<dbReference type="PANTHER" id="PTHR30121">
    <property type="entry name" value="UNCHARACTERIZED PROTEIN YJGR-RELATED"/>
    <property type="match status" value="1"/>
</dbReference>
<proteinExistence type="predicted"/>
<reference evidence="2" key="1">
    <citation type="submission" date="2023-08" db="EMBL/GenBank/DDBJ databases">
        <title>Genomic analyses of the natural microbiome of Caenorhabditis elegans.</title>
        <authorList>
            <person name="Samuel B."/>
        </authorList>
    </citation>
    <scope>NUCLEOTIDE SEQUENCE</scope>
    <source>
        <strain evidence="2">BIGb0220</strain>
    </source>
</reference>
<dbReference type="InterPro" id="IPR043964">
    <property type="entry name" value="P-loop_TraG"/>
</dbReference>
<sequence length="796" mass="91560">MNLILNHQLKKQMTSKKLEKRRKQRVLEEACPTAQKSLKYTSQFKEGLMHIVGDEYSKMYRLGDLDYETADEEEQEQIALGCAEGLNTLDKKSRYQLLVINKAKKNSLFEEVRFPFEWDDYDVFRQEINEINRQGFESDQRNFEIEKYAIFTTQSRTRKQASQTLDKIATKFQGRFKKKGVKLKIEKLEGLERLKVTASLLKPKSYFTVDYEDIMLSGLTSKAFVSPNRFKFPRNKTYFRVGDKYATVLYANQYPKYLEDELIRELCKSGIELAISLHGKPYEMVKARKAISTVKALNKAAIQKQQRENFHEGVGEDMISGEAAEIEEATTELIKEFQDRGQKYFSGIFAVYLLADSKAELKQKIKTVEDAAATWQVSFDYTVLYHEEALNTILPIGKPYLDVEKNFMRDMTTANLATQIPFTTQEFQSSTGVVYGKNQRSHNLIVIDRKEDLITPSGLVLGSSGAGKGMLVKWEIINVLLKYPNRRIIIVDPEGEYTPIAQALGGVVLYVSTGTSCHLNLLDLPDKALLDKEDQEVDYVKEKTNLLVNLFKLLLQDFGDIEKSIVDEYTQKLFANFENQKRQPTLKDWYALLNHSNDEEVLRFAKAVRPYTVGSQDIFAHDTNVDLSSRLVVFNTKKLDPELKLFANKVIYDQIWKEIVKNQHKVTTHLYFDEIQANFDRPEDAQFFMNIWARVRKYGAIPTGITQSVLTLLESEYGQNMILNTEFIVLLRQKLGTIKRLEEVLRLTDPLKEYIQETAPQGTGLIYAGGTVIPFENPIPEQTQLFEIMNTNAKGV</sequence>
<accession>A0AAW5TPG7</accession>
<dbReference type="EMBL" id="JAOQNN010000001">
    <property type="protein sequence ID" value="MCW2281205.1"/>
    <property type="molecule type" value="Genomic_DNA"/>
</dbReference>
<name>A0AAW5TPG7_9LACT</name>
<dbReference type="InterPro" id="IPR051162">
    <property type="entry name" value="T4SS_component"/>
</dbReference>
<dbReference type="Gene3D" id="3.40.50.300">
    <property type="entry name" value="P-loop containing nucleotide triphosphate hydrolases"/>
    <property type="match status" value="1"/>
</dbReference>
<dbReference type="AlphaFoldDB" id="A0AAW5TPG7"/>
<comment type="caution">
    <text evidence="2">The sequence shown here is derived from an EMBL/GenBank/DDBJ whole genome shotgun (WGS) entry which is preliminary data.</text>
</comment>
<gene>
    <name evidence="2" type="ORF">M2256_001663</name>
</gene>
<dbReference type="Gene3D" id="1.10.8.730">
    <property type="match status" value="1"/>
</dbReference>